<reference evidence="2 3" key="1">
    <citation type="submission" date="2020-01" db="EMBL/GenBank/DDBJ databases">
        <authorList>
            <person name="Chen J."/>
            <person name="Zhu S."/>
            <person name="Yang J."/>
        </authorList>
    </citation>
    <scope>NUCLEOTIDE SEQUENCE [LARGE SCALE GENOMIC DNA]</scope>
    <source>
        <strain evidence="2 3">345S023</strain>
    </source>
</reference>
<comment type="similarity">
    <text evidence="1">Belongs to the DsrF/TusC family.</text>
</comment>
<proteinExistence type="inferred from homology"/>
<dbReference type="Proteomes" id="UP000470213">
    <property type="component" value="Unassembled WGS sequence"/>
</dbReference>
<protein>
    <submittedName>
        <fullName evidence="2">Sulfur reduction protein DsrE</fullName>
    </submittedName>
</protein>
<dbReference type="InterPro" id="IPR027396">
    <property type="entry name" value="DsrEFH-like"/>
</dbReference>
<dbReference type="PANTHER" id="PTHR38780">
    <property type="entry name" value="PROTEIN TUSC"/>
    <property type="match status" value="1"/>
</dbReference>
<dbReference type="Pfam" id="PF02635">
    <property type="entry name" value="DsrE"/>
    <property type="match status" value="1"/>
</dbReference>
<evidence type="ECO:0000256" key="1">
    <source>
        <dbReference type="ARBA" id="ARBA00005996"/>
    </source>
</evidence>
<dbReference type="PANTHER" id="PTHR38780:SF1">
    <property type="entry name" value="PROTEIN TUSC"/>
    <property type="match status" value="1"/>
</dbReference>
<keyword evidence="3" id="KW-1185">Reference proteome</keyword>
<organism evidence="2 3">
    <name type="scientific">Alteromonas profundi</name>
    <dbReference type="NCBI Taxonomy" id="2696062"/>
    <lineage>
        <taxon>Bacteria</taxon>
        <taxon>Pseudomonadati</taxon>
        <taxon>Pseudomonadota</taxon>
        <taxon>Gammaproteobacteria</taxon>
        <taxon>Alteromonadales</taxon>
        <taxon>Alteromonadaceae</taxon>
        <taxon>Alteromonas/Salinimonas group</taxon>
        <taxon>Alteromonas</taxon>
    </lineage>
</organism>
<dbReference type="InterPro" id="IPR003787">
    <property type="entry name" value="Sulphur_relay_DsrE/F-like"/>
</dbReference>
<dbReference type="RefSeq" id="WP_163084800.1">
    <property type="nucleotide sequence ID" value="NZ_JAAAWN010000009.1"/>
</dbReference>
<gene>
    <name evidence="2" type="ORF">GTH32_08430</name>
</gene>
<accession>A0A7X5LKU0</accession>
<comment type="caution">
    <text evidence="2">The sequence shown here is derived from an EMBL/GenBank/DDBJ whole genome shotgun (WGS) entry which is preliminary data.</text>
</comment>
<name>A0A7X5LKU0_9ALTE</name>
<dbReference type="Gene3D" id="3.40.1260.10">
    <property type="entry name" value="DsrEFH-like"/>
    <property type="match status" value="1"/>
</dbReference>
<evidence type="ECO:0000313" key="3">
    <source>
        <dbReference type="Proteomes" id="UP000470213"/>
    </source>
</evidence>
<dbReference type="AlphaFoldDB" id="A0A7X5LKU0"/>
<dbReference type="InterPro" id="IPR017462">
    <property type="entry name" value="Sulphur_relay_TusC/DsrF"/>
</dbReference>
<evidence type="ECO:0000313" key="2">
    <source>
        <dbReference type="EMBL" id="NDV91208.1"/>
    </source>
</evidence>
<dbReference type="EMBL" id="JAAAWN010000009">
    <property type="protein sequence ID" value="NDV91208.1"/>
    <property type="molecule type" value="Genomic_DNA"/>
</dbReference>
<dbReference type="SUPFAM" id="SSF75169">
    <property type="entry name" value="DsrEFH-like"/>
    <property type="match status" value="1"/>
</dbReference>
<sequence length="125" mass="14085">MTKLLVRFTHSPYSSSDSASGLDFTLAATNYGHEVAVLFENQGVLQLLQSPSLKHVKNHSKRLASMPFFDIEDSYVCQNSFEEITKSLELGQPQFDALIQNLEAQFIDTARKVELFESVDHVVTF</sequence>